<reference evidence="1" key="3">
    <citation type="submission" date="2025-09" db="UniProtKB">
        <authorList>
            <consortium name="Ensembl"/>
        </authorList>
    </citation>
    <scope>IDENTIFICATION</scope>
</reference>
<sequence>TKQTNHNITHLHTSFHRKTDDYRFTLKNFSPTHLDACRATFPHGIRHSGTGRVDHGHQAHETKIINLEVDVVRVEGETFGVLVPRQEEVTESWKHHGLNINEYGSKAI</sequence>
<dbReference type="AlphaFoldDB" id="A0A8C5GJT5"/>
<keyword evidence="2" id="KW-1185">Reference proteome</keyword>
<reference evidence="1" key="2">
    <citation type="submission" date="2025-08" db="UniProtKB">
        <authorList>
            <consortium name="Ensembl"/>
        </authorList>
    </citation>
    <scope>IDENTIFICATION</scope>
</reference>
<proteinExistence type="predicted"/>
<name>A0A8C5GJT5_GOUWI</name>
<accession>A0A8C5GJT5</accession>
<protein>
    <submittedName>
        <fullName evidence="1">Uncharacterized protein</fullName>
    </submittedName>
</protein>
<dbReference type="Proteomes" id="UP000694680">
    <property type="component" value="Chromosome 11"/>
</dbReference>
<reference evidence="1" key="1">
    <citation type="submission" date="2020-06" db="EMBL/GenBank/DDBJ databases">
        <authorList>
            <consortium name="Wellcome Sanger Institute Data Sharing"/>
        </authorList>
    </citation>
    <scope>NUCLEOTIDE SEQUENCE [LARGE SCALE GENOMIC DNA]</scope>
</reference>
<evidence type="ECO:0000313" key="2">
    <source>
        <dbReference type="Proteomes" id="UP000694680"/>
    </source>
</evidence>
<dbReference type="Ensembl" id="ENSGWIT00000034249.1">
    <property type="protein sequence ID" value="ENSGWIP00000031450.1"/>
    <property type="gene ID" value="ENSGWIG00000016262.1"/>
</dbReference>
<organism evidence="1 2">
    <name type="scientific">Gouania willdenowi</name>
    <name type="common">Blunt-snouted clingfish</name>
    <name type="synonym">Lepadogaster willdenowi</name>
    <dbReference type="NCBI Taxonomy" id="441366"/>
    <lineage>
        <taxon>Eukaryota</taxon>
        <taxon>Metazoa</taxon>
        <taxon>Chordata</taxon>
        <taxon>Craniata</taxon>
        <taxon>Vertebrata</taxon>
        <taxon>Euteleostomi</taxon>
        <taxon>Actinopterygii</taxon>
        <taxon>Neopterygii</taxon>
        <taxon>Teleostei</taxon>
        <taxon>Neoteleostei</taxon>
        <taxon>Acanthomorphata</taxon>
        <taxon>Ovalentaria</taxon>
        <taxon>Blenniimorphae</taxon>
        <taxon>Blenniiformes</taxon>
        <taxon>Gobiesocoidei</taxon>
        <taxon>Gobiesocidae</taxon>
        <taxon>Gobiesocinae</taxon>
        <taxon>Gouania</taxon>
    </lineage>
</organism>
<evidence type="ECO:0000313" key="1">
    <source>
        <dbReference type="Ensembl" id="ENSGWIP00000031450.1"/>
    </source>
</evidence>